<evidence type="ECO:0000256" key="8">
    <source>
        <dbReference type="ARBA" id="ARBA00022989"/>
    </source>
</evidence>
<keyword evidence="16" id="KW-1185">Reference proteome</keyword>
<keyword evidence="4" id="KW-0328">Glycosyltransferase</keyword>
<keyword evidence="5" id="KW-0808">Transferase</keyword>
<proteinExistence type="inferred from homology"/>
<dbReference type="OrthoDB" id="1874781at2759"/>
<keyword evidence="6 14" id="KW-0812">Transmembrane</keyword>
<dbReference type="GO" id="GO:0005737">
    <property type="term" value="C:cytoplasm"/>
    <property type="evidence" value="ECO:0007669"/>
    <property type="project" value="TreeGrafter"/>
</dbReference>
<dbReference type="EMBL" id="CM007368">
    <property type="protein sequence ID" value="OIW06539.1"/>
    <property type="molecule type" value="Genomic_DNA"/>
</dbReference>
<dbReference type="KEGG" id="lang:109355018"/>
<gene>
    <name evidence="15" type="ORF">TanjilG_29960</name>
</gene>
<evidence type="ECO:0000256" key="1">
    <source>
        <dbReference type="ARBA" id="ARBA00004606"/>
    </source>
</evidence>
<evidence type="ECO:0000313" key="15">
    <source>
        <dbReference type="EMBL" id="OIW06539.1"/>
    </source>
</evidence>
<sequence length="519" mass="59243">MLRWLGKGSDKKGDHCENEEMEVVEFNVLGGGDGGGGGGGEVVKSKRLIIRPRIKVWMARAITTVILWTCVVQLMALGELWGPRLLKGMPYCFNHIDAPEDLVAKVYVPPKRIYRNNGYLMVSCNGGLNQMRAAICDMVAIARHLNATLVVPELDKSSFWADPSEFQDIFDVDNFIASLRDEVRILKELPPNLKRRVELGLSYTLPPISWSDISYYEKQILPLLRKHKVVHLNRTDARLANNGLPPEIQKLRCRVNFNALRFTSQIEELGRRIVRILRENGPFLVLHLRYEMDMLAFSGCTHGCDSGEVDELTRMRYAYPWWKEKVINSELKRREGLCPLTPEETALTLTALGIDQSVQIYIAAGEIYGGKRRMASLLEAFPNLVRKETLLEPSDLMYFQNHSSQMAALDYLVSLESDIFIPTYDGNMAKVVEGHRRFLGFKKTIIPDRRLLVRLIDQYASGALSWDDFSLVVKKAHVSRMGNPKRRVVILDRPKEEDYFYANPQECLQLLDEPLRNTS</sequence>
<evidence type="ECO:0000256" key="6">
    <source>
        <dbReference type="ARBA" id="ARBA00022692"/>
    </source>
</evidence>
<keyword evidence="10" id="KW-0325">Glycoprotein</keyword>
<dbReference type="InterPro" id="IPR024709">
    <property type="entry name" value="FucosylTrfase_pln"/>
</dbReference>
<keyword evidence="11" id="KW-0294">Fucose metabolism</keyword>
<dbReference type="Gramene" id="OIW06539">
    <property type="protein sequence ID" value="OIW06539"/>
    <property type="gene ID" value="TanjilG_29960"/>
</dbReference>
<organism evidence="15 16">
    <name type="scientific">Lupinus angustifolius</name>
    <name type="common">Narrow-leaved blue lupine</name>
    <dbReference type="NCBI Taxonomy" id="3871"/>
    <lineage>
        <taxon>Eukaryota</taxon>
        <taxon>Viridiplantae</taxon>
        <taxon>Streptophyta</taxon>
        <taxon>Embryophyta</taxon>
        <taxon>Tracheophyta</taxon>
        <taxon>Spermatophyta</taxon>
        <taxon>Magnoliopsida</taxon>
        <taxon>eudicotyledons</taxon>
        <taxon>Gunneridae</taxon>
        <taxon>Pentapetalae</taxon>
        <taxon>rosids</taxon>
        <taxon>fabids</taxon>
        <taxon>Fabales</taxon>
        <taxon>Fabaceae</taxon>
        <taxon>Papilionoideae</taxon>
        <taxon>50 kb inversion clade</taxon>
        <taxon>genistoids sensu lato</taxon>
        <taxon>core genistoids</taxon>
        <taxon>Genisteae</taxon>
        <taxon>Lupinus</taxon>
    </lineage>
</organism>
<evidence type="ECO:0000256" key="7">
    <source>
        <dbReference type="ARBA" id="ARBA00022968"/>
    </source>
</evidence>
<dbReference type="GO" id="GO:0016020">
    <property type="term" value="C:membrane"/>
    <property type="evidence" value="ECO:0007669"/>
    <property type="project" value="UniProtKB-SubCell"/>
</dbReference>
<evidence type="ECO:0000256" key="10">
    <source>
        <dbReference type="ARBA" id="ARBA00023180"/>
    </source>
</evidence>
<feature type="transmembrane region" description="Helical" evidence="14">
    <location>
        <begin position="57"/>
        <end position="77"/>
    </location>
</feature>
<evidence type="ECO:0000256" key="9">
    <source>
        <dbReference type="ARBA" id="ARBA00023136"/>
    </source>
</evidence>
<accession>A0A1J7I132</accession>
<evidence type="ECO:0000256" key="12">
    <source>
        <dbReference type="ARBA" id="ARBA00023277"/>
    </source>
</evidence>
<evidence type="ECO:0000256" key="14">
    <source>
        <dbReference type="SAM" id="Phobius"/>
    </source>
</evidence>
<dbReference type="FunFam" id="3.40.50.11350:FF:000011">
    <property type="entry name" value="O-fucosyltransferase 28"/>
    <property type="match status" value="1"/>
</dbReference>
<dbReference type="GO" id="GO:0016757">
    <property type="term" value="F:glycosyltransferase activity"/>
    <property type="evidence" value="ECO:0007669"/>
    <property type="project" value="UniProtKB-KW"/>
</dbReference>
<dbReference type="Pfam" id="PF10250">
    <property type="entry name" value="O-FucT"/>
    <property type="match status" value="1"/>
</dbReference>
<evidence type="ECO:0000256" key="2">
    <source>
        <dbReference type="ARBA" id="ARBA00004881"/>
    </source>
</evidence>
<evidence type="ECO:0000256" key="3">
    <source>
        <dbReference type="ARBA" id="ARBA00007737"/>
    </source>
</evidence>
<comment type="similarity">
    <text evidence="3">Belongs to the glycosyltransferase GT106 family.</text>
</comment>
<keyword evidence="12" id="KW-0119">Carbohydrate metabolism</keyword>
<dbReference type="OMA" id="GCTHGCD"/>
<dbReference type="STRING" id="3871.A0A1J7I132"/>
<evidence type="ECO:0000256" key="5">
    <source>
        <dbReference type="ARBA" id="ARBA00022679"/>
    </source>
</evidence>
<name>A0A1J7I132_LUPAN</name>
<keyword evidence="7" id="KW-0735">Signal-anchor</keyword>
<protein>
    <recommendedName>
        <fullName evidence="13">O-fucosyltransferase family protein</fullName>
    </recommendedName>
</protein>
<keyword evidence="9 14" id="KW-0472">Membrane</keyword>
<comment type="pathway">
    <text evidence="2">Glycan metabolism.</text>
</comment>
<evidence type="ECO:0000313" key="16">
    <source>
        <dbReference type="Proteomes" id="UP000188354"/>
    </source>
</evidence>
<dbReference type="PANTHER" id="PTHR31741:SF103">
    <property type="entry name" value="O-FUCOSYLTRANSFERASE FAMILY PROTEIN"/>
    <property type="match status" value="1"/>
</dbReference>
<evidence type="ECO:0000256" key="11">
    <source>
        <dbReference type="ARBA" id="ARBA00023253"/>
    </source>
</evidence>
<dbReference type="CDD" id="cd11299">
    <property type="entry name" value="O-FucT_plant"/>
    <property type="match status" value="1"/>
</dbReference>
<dbReference type="InterPro" id="IPR019378">
    <property type="entry name" value="GDP-Fuc_O-FucTrfase"/>
</dbReference>
<dbReference type="AlphaFoldDB" id="A0A1J7I132"/>
<evidence type="ECO:0000256" key="4">
    <source>
        <dbReference type="ARBA" id="ARBA00022676"/>
    </source>
</evidence>
<dbReference type="Proteomes" id="UP000188354">
    <property type="component" value="Chromosome LG08"/>
</dbReference>
<comment type="subcellular location">
    <subcellularLocation>
        <location evidence="1">Membrane</location>
        <topology evidence="1">Single-pass type II membrane protein</topology>
    </subcellularLocation>
</comment>
<dbReference type="PANTHER" id="PTHR31741">
    <property type="entry name" value="OS02G0726500 PROTEIN-RELATED"/>
    <property type="match status" value="1"/>
</dbReference>
<reference evidence="15 16" key="1">
    <citation type="journal article" date="2017" name="Plant Biotechnol. J.">
        <title>A comprehensive draft genome sequence for lupin (Lupinus angustifolius), an emerging health food: insights into plant-microbe interactions and legume evolution.</title>
        <authorList>
            <person name="Hane J.K."/>
            <person name="Ming Y."/>
            <person name="Kamphuis L.G."/>
            <person name="Nelson M.N."/>
            <person name="Garg G."/>
            <person name="Atkins C.A."/>
            <person name="Bayer P.E."/>
            <person name="Bravo A."/>
            <person name="Bringans S."/>
            <person name="Cannon S."/>
            <person name="Edwards D."/>
            <person name="Foley R."/>
            <person name="Gao L.L."/>
            <person name="Harrison M.J."/>
            <person name="Huang W."/>
            <person name="Hurgobin B."/>
            <person name="Li S."/>
            <person name="Liu C.W."/>
            <person name="McGrath A."/>
            <person name="Morahan G."/>
            <person name="Murray J."/>
            <person name="Weller J."/>
            <person name="Jian J."/>
            <person name="Singh K.B."/>
        </authorList>
    </citation>
    <scope>NUCLEOTIDE SEQUENCE [LARGE SCALE GENOMIC DNA]</scope>
    <source>
        <strain evidence="16">cv. Tanjil</strain>
        <tissue evidence="15">Whole plant</tissue>
    </source>
</reference>
<dbReference type="GO" id="GO:0006004">
    <property type="term" value="P:fucose metabolic process"/>
    <property type="evidence" value="ECO:0007669"/>
    <property type="project" value="UniProtKB-KW"/>
</dbReference>
<evidence type="ECO:0000256" key="13">
    <source>
        <dbReference type="ARBA" id="ARBA00030350"/>
    </source>
</evidence>
<keyword evidence="8 14" id="KW-1133">Transmembrane helix</keyword>